<proteinExistence type="predicted"/>
<dbReference type="KEGG" id="btab:109037256"/>
<dbReference type="PANTHER" id="PTHR19855">
    <property type="entry name" value="WD40 REPEAT PROTEIN 12, 37"/>
    <property type="match status" value="1"/>
</dbReference>
<gene>
    <name evidence="5" type="ORF">BEMITA_LOCUS12622</name>
</gene>
<dbReference type="PROSITE" id="PS00678">
    <property type="entry name" value="WD_REPEATS_1"/>
    <property type="match status" value="1"/>
</dbReference>
<sequence length="419" mass="47135">MSSHSSMMDNSDSDESPFQILPVEVFLHICSFLDTRFLLKTLRLVCTRFNTILSDESVWKLRIARLISVNPCTQSAIDKLSDYFSWKELSYHIDYQRYLWGKNGANMRRIKWQDIHYSSVDCVKLIKGGTLCLSGSRDRAIGVWNVEDESPAPLILSTSAHDGWVWNFAVQSDEQFYSASWDHSVKQWNLNVTLDEVARFPVKTAALCVDCREDLIVAGTYSPQVVLFDPRAGPTPLKQYTSHRQSVIAVCLVDNYIVSSSSDQTVSVYDLRTDSVIFQNIMRKRNRGNFGKSLSHKYNLLYVGDNVGNLHVFDSKDGSFSHIQTAHIENVNVIDTDVDQTPPGHATNQVSSIWHGPGCVIVGSTNKYVRVLTATLPHMLIAHLPYSGEVTSVDYNNCTLAVGTTDNTVEVWKPKNPES</sequence>
<evidence type="ECO:0000256" key="3">
    <source>
        <dbReference type="PROSITE-ProRule" id="PRU00221"/>
    </source>
</evidence>
<name>A0A9P0F6F7_BEMTA</name>
<dbReference type="OrthoDB" id="2305498at2759"/>
<dbReference type="SUPFAM" id="SSF50978">
    <property type="entry name" value="WD40 repeat-like"/>
    <property type="match status" value="1"/>
</dbReference>
<dbReference type="InterPro" id="IPR015943">
    <property type="entry name" value="WD40/YVTN_repeat-like_dom_sf"/>
</dbReference>
<dbReference type="AlphaFoldDB" id="A0A9P0F6F7"/>
<keyword evidence="1 3" id="KW-0853">WD repeat</keyword>
<feature type="repeat" description="WD" evidence="3">
    <location>
        <begin position="240"/>
        <end position="279"/>
    </location>
</feature>
<dbReference type="InterPro" id="IPR036047">
    <property type="entry name" value="F-box-like_dom_sf"/>
</dbReference>
<dbReference type="InterPro" id="IPR036322">
    <property type="entry name" value="WD40_repeat_dom_sf"/>
</dbReference>
<keyword evidence="2" id="KW-0677">Repeat</keyword>
<dbReference type="InterPro" id="IPR019775">
    <property type="entry name" value="WD40_repeat_CS"/>
</dbReference>
<keyword evidence="6" id="KW-1185">Reference proteome</keyword>
<dbReference type="SMART" id="SM00256">
    <property type="entry name" value="FBOX"/>
    <property type="match status" value="1"/>
</dbReference>
<evidence type="ECO:0000259" key="4">
    <source>
        <dbReference type="PROSITE" id="PS50181"/>
    </source>
</evidence>
<dbReference type="Proteomes" id="UP001152759">
    <property type="component" value="Chromosome 8"/>
</dbReference>
<dbReference type="SMART" id="SM00320">
    <property type="entry name" value="WD40"/>
    <property type="match status" value="5"/>
</dbReference>
<organism evidence="5 6">
    <name type="scientific">Bemisia tabaci</name>
    <name type="common">Sweetpotato whitefly</name>
    <name type="synonym">Aleurodes tabaci</name>
    <dbReference type="NCBI Taxonomy" id="7038"/>
    <lineage>
        <taxon>Eukaryota</taxon>
        <taxon>Metazoa</taxon>
        <taxon>Ecdysozoa</taxon>
        <taxon>Arthropoda</taxon>
        <taxon>Hexapoda</taxon>
        <taxon>Insecta</taxon>
        <taxon>Pterygota</taxon>
        <taxon>Neoptera</taxon>
        <taxon>Paraneoptera</taxon>
        <taxon>Hemiptera</taxon>
        <taxon>Sternorrhyncha</taxon>
        <taxon>Aleyrodoidea</taxon>
        <taxon>Aleyrodidae</taxon>
        <taxon>Aleyrodinae</taxon>
        <taxon>Bemisia</taxon>
    </lineage>
</organism>
<feature type="domain" description="F-box" evidence="4">
    <location>
        <begin position="15"/>
        <end position="62"/>
    </location>
</feature>
<dbReference type="PANTHER" id="PTHR19855:SF34">
    <property type="entry name" value="F-BOX_WD REPEAT-CONTAINING PROTEIN 9"/>
    <property type="match status" value="1"/>
</dbReference>
<accession>A0A9P0F6F7</accession>
<dbReference type="EMBL" id="OU963869">
    <property type="protein sequence ID" value="CAH0394309.1"/>
    <property type="molecule type" value="Genomic_DNA"/>
</dbReference>
<dbReference type="InterPro" id="IPR001810">
    <property type="entry name" value="F-box_dom"/>
</dbReference>
<reference evidence="5" key="1">
    <citation type="submission" date="2021-12" db="EMBL/GenBank/DDBJ databases">
        <authorList>
            <person name="King R."/>
        </authorList>
    </citation>
    <scope>NUCLEOTIDE SEQUENCE</scope>
</reference>
<dbReference type="PROSITE" id="PS50082">
    <property type="entry name" value="WD_REPEATS_2"/>
    <property type="match status" value="2"/>
</dbReference>
<dbReference type="SUPFAM" id="SSF81383">
    <property type="entry name" value="F-box domain"/>
    <property type="match status" value="1"/>
</dbReference>
<dbReference type="InterPro" id="IPR001680">
    <property type="entry name" value="WD40_rpt"/>
</dbReference>
<dbReference type="Gene3D" id="1.20.1280.50">
    <property type="match status" value="1"/>
</dbReference>
<evidence type="ECO:0000256" key="1">
    <source>
        <dbReference type="ARBA" id="ARBA00022574"/>
    </source>
</evidence>
<evidence type="ECO:0000313" key="5">
    <source>
        <dbReference type="EMBL" id="CAH0394309.1"/>
    </source>
</evidence>
<dbReference type="Pfam" id="PF12937">
    <property type="entry name" value="F-box-like"/>
    <property type="match status" value="1"/>
</dbReference>
<dbReference type="Pfam" id="PF00400">
    <property type="entry name" value="WD40"/>
    <property type="match status" value="4"/>
</dbReference>
<feature type="repeat" description="WD" evidence="3">
    <location>
        <begin position="113"/>
        <end position="154"/>
    </location>
</feature>
<protein>
    <recommendedName>
        <fullName evidence="4">F-box domain-containing protein</fullName>
    </recommendedName>
</protein>
<evidence type="ECO:0000256" key="2">
    <source>
        <dbReference type="ARBA" id="ARBA00022737"/>
    </source>
</evidence>
<dbReference type="PROSITE" id="PS50181">
    <property type="entry name" value="FBOX"/>
    <property type="match status" value="1"/>
</dbReference>
<evidence type="ECO:0000313" key="6">
    <source>
        <dbReference type="Proteomes" id="UP001152759"/>
    </source>
</evidence>
<dbReference type="Gene3D" id="2.130.10.10">
    <property type="entry name" value="YVTN repeat-like/Quinoprotein amine dehydrogenase"/>
    <property type="match status" value="2"/>
</dbReference>